<proteinExistence type="predicted"/>
<dbReference type="Pfam" id="PF01946">
    <property type="entry name" value="Thi4"/>
    <property type="match status" value="1"/>
</dbReference>
<dbReference type="InterPro" id="IPR050407">
    <property type="entry name" value="Geranylgeranyl_reductase"/>
</dbReference>
<dbReference type="EMBL" id="BARV01036035">
    <property type="protein sequence ID" value="GAI49809.1"/>
    <property type="molecule type" value="Genomic_DNA"/>
</dbReference>
<dbReference type="Gene3D" id="3.50.50.60">
    <property type="entry name" value="FAD/NAD(P)-binding domain"/>
    <property type="match status" value="1"/>
</dbReference>
<evidence type="ECO:0008006" key="2">
    <source>
        <dbReference type="Google" id="ProtNLM"/>
    </source>
</evidence>
<feature type="non-terminal residue" evidence="1">
    <location>
        <position position="156"/>
    </location>
</feature>
<dbReference type="AlphaFoldDB" id="X1R2K9"/>
<gene>
    <name evidence="1" type="ORF">S06H3_56073</name>
</gene>
<reference evidence="1" key="1">
    <citation type="journal article" date="2014" name="Front. Microbiol.">
        <title>High frequency of phylogenetically diverse reductive dehalogenase-homologous genes in deep subseafloor sedimentary metagenomes.</title>
        <authorList>
            <person name="Kawai M."/>
            <person name="Futagami T."/>
            <person name="Toyoda A."/>
            <person name="Takaki Y."/>
            <person name="Nishi S."/>
            <person name="Hori S."/>
            <person name="Arai W."/>
            <person name="Tsubouchi T."/>
            <person name="Morono Y."/>
            <person name="Uchiyama I."/>
            <person name="Ito T."/>
            <person name="Fujiyama A."/>
            <person name="Inagaki F."/>
            <person name="Takami H."/>
        </authorList>
    </citation>
    <scope>NUCLEOTIDE SEQUENCE</scope>
    <source>
        <strain evidence="1">Expedition CK06-06</strain>
    </source>
</reference>
<name>X1R2K9_9ZZZZ</name>
<dbReference type="PANTHER" id="PTHR42685:SF18">
    <property type="entry name" value="DIGERANYLGERANYLGLYCEROPHOSPHOLIPID REDUCTASE"/>
    <property type="match status" value="1"/>
</dbReference>
<protein>
    <recommendedName>
        <fullName evidence="2">FAD-binding domain-containing protein</fullName>
    </recommendedName>
</protein>
<evidence type="ECO:0000313" key="1">
    <source>
        <dbReference type="EMBL" id="GAI49809.1"/>
    </source>
</evidence>
<comment type="caution">
    <text evidence="1">The sequence shown here is derived from an EMBL/GenBank/DDBJ whole genome shotgun (WGS) entry which is preliminary data.</text>
</comment>
<dbReference type="SUPFAM" id="SSF51905">
    <property type="entry name" value="FAD/NAD(P)-binding domain"/>
    <property type="match status" value="1"/>
</dbReference>
<dbReference type="PANTHER" id="PTHR42685">
    <property type="entry name" value="GERANYLGERANYL DIPHOSPHATE REDUCTASE"/>
    <property type="match status" value="1"/>
</dbReference>
<accession>X1R2K9</accession>
<organism evidence="1">
    <name type="scientific">marine sediment metagenome</name>
    <dbReference type="NCBI Taxonomy" id="412755"/>
    <lineage>
        <taxon>unclassified sequences</taxon>
        <taxon>metagenomes</taxon>
        <taxon>ecological metagenomes</taxon>
    </lineage>
</organism>
<dbReference type="InterPro" id="IPR036188">
    <property type="entry name" value="FAD/NAD-bd_sf"/>
</dbReference>
<sequence length="156" mass="17644">MMYDVVISGAGPAGSRCAEILARNGFKVALIERDTNWRKPCGGAVSARIMNKYYPQLRKLNPVIKNGALLFSADFQKLEYNWEGFGQDSLVVDRLEFDNLVRDVAVDAGAELFDKNLSIDFVTKNSHNIGIKTKTPSGIKEYLGENYCYSRWYEFK</sequence>